<dbReference type="PANTHER" id="PTHR36024:SF1">
    <property type="entry name" value="OS11G0246900 PROTEIN"/>
    <property type="match status" value="1"/>
</dbReference>
<dbReference type="Proteomes" id="UP001497512">
    <property type="component" value="Chromosome 19"/>
</dbReference>
<sequence length="666" mass="73813">MVEVEVVSPMEQELQDVNPMEMELGELNPAMEELEVSQDMEEDEDEGGMRRMRRRSTISDCVQFRVWKKQNNQDEVHHHHHHSHDGFKGCSRAARTSGCDIHICRCCCCSSGMIRNHQHHHDTGDHHNAAAELLARSFQLVVSAHDWVVAESLVPFFFADAHRLNDALCIALDSIWFLSTTQELAAASELIEKLIAAGAHDFTRATLRTSFLASCVSACRSRTINLADTVTVMAQRLRERLKECNGDEVLKAEAAAKVQRFTEWALKCIGSHTCQRRGGSQSGGAACDVVTTTTSAMHSLTAIESCRQLMAFKKFLDLAGFQLSKKDYTEAFDAACFPLTLFSNAIDPGWATGLAASPMQGLLGLLVERGADNVNQCFLEAARFGSTELVRIFLQIAQRNGMKLDTDLALGFASHYGKIGTMECLVDDGNAEAFLGPLMRAAERGYMEVVQWFVERDCKDMELCLALTAAASRSHVNIVAYLLSHVPHHVLQTLGAEILKTAGERSGGSLQGIAFLLQANFLNNTEATYRIADTTAKSNDEAISKELRAFLRNEWSEEAFRKGRALGEAHYLNIMRVLKRSSSPLHLQELPLQLQLAIAYLPLYRECMAATGLVLSQLLRGQLVEAAVRLNPASLQPQNLQILLKLSKHELLLILASRLPGFLLQH</sequence>
<protein>
    <recommendedName>
        <fullName evidence="3">Ankyrin repeat protein</fullName>
    </recommendedName>
</protein>
<dbReference type="Gene3D" id="1.25.40.20">
    <property type="entry name" value="Ankyrin repeat-containing domain"/>
    <property type="match status" value="1"/>
</dbReference>
<dbReference type="SUPFAM" id="SSF48403">
    <property type="entry name" value="Ankyrin repeat"/>
    <property type="match status" value="1"/>
</dbReference>
<dbReference type="PANTHER" id="PTHR36024">
    <property type="entry name" value="ANKYRIN REPEAT PROTEIN SKIP35"/>
    <property type="match status" value="1"/>
</dbReference>
<accession>A0ABP0U6J6</accession>
<organism evidence="1 2">
    <name type="scientific">Sphagnum troendelagicum</name>
    <dbReference type="NCBI Taxonomy" id="128251"/>
    <lineage>
        <taxon>Eukaryota</taxon>
        <taxon>Viridiplantae</taxon>
        <taxon>Streptophyta</taxon>
        <taxon>Embryophyta</taxon>
        <taxon>Bryophyta</taxon>
        <taxon>Sphagnophytina</taxon>
        <taxon>Sphagnopsida</taxon>
        <taxon>Sphagnales</taxon>
        <taxon>Sphagnaceae</taxon>
        <taxon>Sphagnum</taxon>
    </lineage>
</organism>
<evidence type="ECO:0000313" key="1">
    <source>
        <dbReference type="EMBL" id="CAK9213765.1"/>
    </source>
</evidence>
<dbReference type="InterPro" id="IPR036770">
    <property type="entry name" value="Ankyrin_rpt-contain_sf"/>
</dbReference>
<evidence type="ECO:0000313" key="2">
    <source>
        <dbReference type="Proteomes" id="UP001497512"/>
    </source>
</evidence>
<keyword evidence="2" id="KW-1185">Reference proteome</keyword>
<gene>
    <name evidence="1" type="ORF">CSSPTR1EN2_LOCUS11955</name>
</gene>
<dbReference type="InterPro" id="IPR044956">
    <property type="entry name" value="SKIP35"/>
</dbReference>
<name>A0ABP0U6J6_9BRYO</name>
<reference evidence="1" key="1">
    <citation type="submission" date="2024-02" db="EMBL/GenBank/DDBJ databases">
        <authorList>
            <consortium name="ELIXIR-Norway"/>
            <consortium name="Elixir Norway"/>
        </authorList>
    </citation>
    <scope>NUCLEOTIDE SEQUENCE</scope>
</reference>
<proteinExistence type="predicted"/>
<evidence type="ECO:0008006" key="3">
    <source>
        <dbReference type="Google" id="ProtNLM"/>
    </source>
</evidence>
<dbReference type="EMBL" id="OZ019911">
    <property type="protein sequence ID" value="CAK9213765.1"/>
    <property type="molecule type" value="Genomic_DNA"/>
</dbReference>